<sequence length="69" mass="8188">MCSTGFCMSAIHMKTLMLFLESSPKFCVRSSSLHLYRQRVPLRQHFLRGRSRRGSHGWTEHTLKSKRHR</sequence>
<evidence type="ECO:0000256" key="1">
    <source>
        <dbReference type="SAM" id="MobiDB-lite"/>
    </source>
</evidence>
<dbReference type="AlphaFoldDB" id="A0A0G4IDB7"/>
<organism evidence="2">
    <name type="scientific">Chromera velia CCMP2878</name>
    <dbReference type="NCBI Taxonomy" id="1169474"/>
    <lineage>
        <taxon>Eukaryota</taxon>
        <taxon>Sar</taxon>
        <taxon>Alveolata</taxon>
        <taxon>Colpodellida</taxon>
        <taxon>Chromeraceae</taxon>
        <taxon>Chromera</taxon>
    </lineage>
</organism>
<accession>A0A0G4IDB7</accession>
<dbReference type="VEuPathDB" id="CryptoDB:Cvel_13373"/>
<name>A0A0G4IDB7_9ALVE</name>
<evidence type="ECO:0000313" key="2">
    <source>
        <dbReference type="EMBL" id="CEM55218.1"/>
    </source>
</evidence>
<proteinExistence type="predicted"/>
<feature type="region of interest" description="Disordered" evidence="1">
    <location>
        <begin position="50"/>
        <end position="69"/>
    </location>
</feature>
<reference evidence="2" key="1">
    <citation type="submission" date="2014-11" db="EMBL/GenBank/DDBJ databases">
        <authorList>
            <person name="Otto D Thomas"/>
            <person name="Naeem Raeece"/>
        </authorList>
    </citation>
    <scope>NUCLEOTIDE SEQUENCE</scope>
</reference>
<dbReference type="EMBL" id="CDMZ01005853">
    <property type="protein sequence ID" value="CEM55218.1"/>
    <property type="molecule type" value="Genomic_DNA"/>
</dbReference>
<gene>
    <name evidence="2" type="ORF">Cvel_13373</name>
</gene>
<protein>
    <submittedName>
        <fullName evidence="2">Uncharacterized protein</fullName>
    </submittedName>
</protein>